<name>A0ABS6V4U3_9SPHN</name>
<reference evidence="3 4" key="1">
    <citation type="submission" date="2021-07" db="EMBL/GenBank/DDBJ databases">
        <title>The draft genome sequence of Sphingomicrobium sp. B8.</title>
        <authorList>
            <person name="Mu L."/>
        </authorList>
    </citation>
    <scope>NUCLEOTIDE SEQUENCE [LARGE SCALE GENOMIC DNA]</scope>
    <source>
        <strain evidence="3 4">B8</strain>
    </source>
</reference>
<dbReference type="SMART" id="SM00564">
    <property type="entry name" value="PQQ"/>
    <property type="match status" value="6"/>
</dbReference>
<comment type="caution">
    <text evidence="3">The sequence shown here is derived from an EMBL/GenBank/DDBJ whole genome shotgun (WGS) entry which is preliminary data.</text>
</comment>
<feature type="signal peptide" evidence="1">
    <location>
        <begin position="1"/>
        <end position="19"/>
    </location>
</feature>
<feature type="domain" description="Pyrrolo-quinoline quinone repeat" evidence="2">
    <location>
        <begin position="125"/>
        <end position="366"/>
    </location>
</feature>
<dbReference type="PROSITE" id="PS51257">
    <property type="entry name" value="PROKAR_LIPOPROTEIN"/>
    <property type="match status" value="1"/>
</dbReference>
<dbReference type="InterPro" id="IPR002372">
    <property type="entry name" value="PQQ_rpt_dom"/>
</dbReference>
<accession>A0ABS6V4U3</accession>
<keyword evidence="1" id="KW-0732">Signal</keyword>
<dbReference type="RefSeq" id="WP_218632382.1">
    <property type="nucleotide sequence ID" value="NZ_JAHVAH010000001.1"/>
</dbReference>
<dbReference type="EMBL" id="JAHVAH010000001">
    <property type="protein sequence ID" value="MBW0144380.1"/>
    <property type="molecule type" value="Genomic_DNA"/>
</dbReference>
<organism evidence="3 4">
    <name type="scientific">Sphingomicrobium clamense</name>
    <dbReference type="NCBI Taxonomy" id="2851013"/>
    <lineage>
        <taxon>Bacteria</taxon>
        <taxon>Pseudomonadati</taxon>
        <taxon>Pseudomonadota</taxon>
        <taxon>Alphaproteobacteria</taxon>
        <taxon>Sphingomonadales</taxon>
        <taxon>Sphingomonadaceae</taxon>
        <taxon>Sphingomicrobium</taxon>
    </lineage>
</organism>
<keyword evidence="4" id="KW-1185">Reference proteome</keyword>
<gene>
    <name evidence="3" type="ORF">KTQ36_03615</name>
</gene>
<evidence type="ECO:0000313" key="4">
    <source>
        <dbReference type="Proteomes" id="UP000698028"/>
    </source>
</evidence>
<dbReference type="PANTHER" id="PTHR34512:SF30">
    <property type="entry name" value="OUTER MEMBRANE PROTEIN ASSEMBLY FACTOR BAMB"/>
    <property type="match status" value="1"/>
</dbReference>
<dbReference type="Pfam" id="PF13360">
    <property type="entry name" value="PQQ_2"/>
    <property type="match status" value="1"/>
</dbReference>
<dbReference type="Proteomes" id="UP000698028">
    <property type="component" value="Unassembled WGS sequence"/>
</dbReference>
<feature type="chain" id="PRO_5045328177" evidence="1">
    <location>
        <begin position="20"/>
        <end position="446"/>
    </location>
</feature>
<evidence type="ECO:0000256" key="1">
    <source>
        <dbReference type="SAM" id="SignalP"/>
    </source>
</evidence>
<evidence type="ECO:0000259" key="2">
    <source>
        <dbReference type="Pfam" id="PF13360"/>
    </source>
</evidence>
<dbReference type="InterPro" id="IPR018391">
    <property type="entry name" value="PQQ_b-propeller_rpt"/>
</dbReference>
<protein>
    <submittedName>
        <fullName evidence="3">PQQ-like beta-propeller repeat protein</fullName>
    </submittedName>
</protein>
<proteinExistence type="predicted"/>
<dbReference type="PANTHER" id="PTHR34512">
    <property type="entry name" value="CELL SURFACE PROTEIN"/>
    <property type="match status" value="1"/>
</dbReference>
<sequence>MTMTLRTLLVAAVAATALSGCGLIKKSTKTTPVLGDRIAVLNAESEIGIDATTATLPLALPAPSVNAEWGQSGGNAQKSMGHPALASNLSLAWSRSIGEGSSESARLTSSPIITGGKVYTIDTQAVVRSFDAATGAPGWSTSVTGTNDGEVVDRNALYGGGVASGAGRIYASNGLGYVYALDPTNGGILWQVKPLGPIRGAPSYANGNVYVMTQDNQVAALDAATGATQWTAAAAMEIAGVFGAASPAVGRGTVIAGFSSGELAAYRYENGRGVWQDTLTRTRISTSVSSLSDIDADPVIDNNQVIAIGQGGRMVALDILSGQRMWELNIAGMSTPWVAGEWVFVVTDDAQALAISRTTGRIRWINQLPRWENEKKKKDPIFYEGPVLASGRLVFVGSNGAMVEIDADTGSYITQRSVGDSVTLQPVIANQTLYLITDSGQLQAYR</sequence>
<evidence type="ECO:0000313" key="3">
    <source>
        <dbReference type="EMBL" id="MBW0144380.1"/>
    </source>
</evidence>